<gene>
    <name evidence="7" type="ORF">AW171_hschr63699</name>
</gene>
<dbReference type="Gene3D" id="3.30.720.10">
    <property type="entry name" value="Signal recognition particle alu RNA binding heterodimer, srp9/1"/>
    <property type="match status" value="1"/>
</dbReference>
<dbReference type="EMBL" id="CP014246">
    <property type="protein sequence ID" value="AMD21728.1"/>
    <property type="molecule type" value="Genomic_DNA"/>
</dbReference>
<evidence type="ECO:0000256" key="3">
    <source>
        <dbReference type="ARBA" id="ARBA00022490"/>
    </source>
</evidence>
<keyword evidence="8" id="KW-1185">Reference proteome</keyword>
<keyword evidence="4" id="KW-0694">RNA-binding</keyword>
<evidence type="ECO:0000256" key="2">
    <source>
        <dbReference type="ARBA" id="ARBA00010349"/>
    </source>
</evidence>
<dbReference type="GO" id="GO:0005786">
    <property type="term" value="C:signal recognition particle, endoplasmic reticulum targeting"/>
    <property type="evidence" value="ECO:0007669"/>
    <property type="project" value="UniProtKB-KW"/>
</dbReference>
<sequence length="135" mass="15459">MEISKRFSADEFLVQVKELVGIANRDQLSLNIKMKRLVEKDAVVLNEEFDASSHPRADISRMSGLKDGNSNRYPILLRVSLRSKGDKKKCSTIVEADSLDKFWQEYVSVLKDGMNNLVKMKKKKGRSKVKKSLRK</sequence>
<dbReference type="OrthoDB" id="19209at2759"/>
<dbReference type="GO" id="GO:0008312">
    <property type="term" value="F:7S RNA binding"/>
    <property type="evidence" value="ECO:0007669"/>
    <property type="project" value="InterPro"/>
</dbReference>
<dbReference type="GO" id="GO:0030942">
    <property type="term" value="F:endoplasmic reticulum signal peptide binding"/>
    <property type="evidence" value="ECO:0007669"/>
    <property type="project" value="InterPro"/>
</dbReference>
<evidence type="ECO:0000313" key="8">
    <source>
        <dbReference type="Proteomes" id="UP000243052"/>
    </source>
</evidence>
<evidence type="ECO:0000256" key="5">
    <source>
        <dbReference type="ARBA" id="ARBA00023135"/>
    </source>
</evidence>
<organism evidence="7 8">
    <name type="scientific">Eremothecium sinecaudum</name>
    <dbReference type="NCBI Taxonomy" id="45286"/>
    <lineage>
        <taxon>Eukaryota</taxon>
        <taxon>Fungi</taxon>
        <taxon>Dikarya</taxon>
        <taxon>Ascomycota</taxon>
        <taxon>Saccharomycotina</taxon>
        <taxon>Saccharomycetes</taxon>
        <taxon>Saccharomycetales</taxon>
        <taxon>Saccharomycetaceae</taxon>
        <taxon>Eremothecium</taxon>
    </lineage>
</organism>
<dbReference type="RefSeq" id="XP_017988724.1">
    <property type="nucleotide sequence ID" value="XM_018133150.1"/>
</dbReference>
<protein>
    <submittedName>
        <fullName evidence="7">HFL128Wp</fullName>
    </submittedName>
</protein>
<dbReference type="Proteomes" id="UP000243052">
    <property type="component" value="Chromosome vi"/>
</dbReference>
<dbReference type="SUPFAM" id="SSF54762">
    <property type="entry name" value="Signal recognition particle alu RNA binding heterodimer, SRP9/14"/>
    <property type="match status" value="1"/>
</dbReference>
<dbReference type="AlphaFoldDB" id="A0A0X8HUN9"/>
<reference evidence="7 8" key="1">
    <citation type="submission" date="2016-01" db="EMBL/GenBank/DDBJ databases">
        <title>Genome sequence of the yeast Holleya sinecauda.</title>
        <authorList>
            <person name="Dietrich F.S."/>
        </authorList>
    </citation>
    <scope>NUCLEOTIDE SEQUENCE [LARGE SCALE GENOMIC DNA]</scope>
    <source>
        <strain evidence="7 8">ATCC 58844</strain>
    </source>
</reference>
<comment type="subcellular location">
    <subcellularLocation>
        <location evidence="1">Cytoplasm</location>
    </subcellularLocation>
</comment>
<dbReference type="GeneID" id="28725033"/>
<dbReference type="STRING" id="45286.A0A0X8HUN9"/>
<accession>A0A0X8HUN9</accession>
<comment type="similarity">
    <text evidence="2">Belongs to the SRP14 family.</text>
</comment>
<name>A0A0X8HUN9_9SACH</name>
<evidence type="ECO:0000256" key="4">
    <source>
        <dbReference type="ARBA" id="ARBA00022884"/>
    </source>
</evidence>
<dbReference type="GO" id="GO:0006614">
    <property type="term" value="P:SRP-dependent cotranslational protein targeting to membrane"/>
    <property type="evidence" value="ECO:0007669"/>
    <property type="project" value="InterPro"/>
</dbReference>
<keyword evidence="5" id="KW-0733">Signal recognition particle</keyword>
<evidence type="ECO:0000313" key="7">
    <source>
        <dbReference type="EMBL" id="AMD21728.1"/>
    </source>
</evidence>
<evidence type="ECO:0000256" key="1">
    <source>
        <dbReference type="ARBA" id="ARBA00004496"/>
    </source>
</evidence>
<dbReference type="InterPro" id="IPR009018">
    <property type="entry name" value="Signal_recog_particle_SRP9/14"/>
</dbReference>
<dbReference type="InterPro" id="IPR003210">
    <property type="entry name" value="Signal_recog_particle_SRP14"/>
</dbReference>
<keyword evidence="6" id="KW-0687">Ribonucleoprotein</keyword>
<proteinExistence type="inferred from homology"/>
<dbReference type="Pfam" id="PF02290">
    <property type="entry name" value="SRP14"/>
    <property type="match status" value="1"/>
</dbReference>
<keyword evidence="3" id="KW-0963">Cytoplasm</keyword>
<evidence type="ECO:0000256" key="6">
    <source>
        <dbReference type="ARBA" id="ARBA00023274"/>
    </source>
</evidence>